<dbReference type="AlphaFoldDB" id="A0A9P8ABF1"/>
<keyword evidence="4" id="KW-0378">Hydrolase</keyword>
<dbReference type="Proteomes" id="UP000717515">
    <property type="component" value="Unassembled WGS sequence"/>
</dbReference>
<dbReference type="InterPro" id="IPR001375">
    <property type="entry name" value="Peptidase_S9_cat"/>
</dbReference>
<evidence type="ECO:0000256" key="4">
    <source>
        <dbReference type="ARBA" id="ARBA00022801"/>
    </source>
</evidence>
<name>A0A9P8ABF1_MORAP</name>
<gene>
    <name evidence="7" type="ORF">KVV02_001477</name>
</gene>
<dbReference type="Gene3D" id="3.40.50.1820">
    <property type="entry name" value="alpha/beta hydrolase"/>
    <property type="match status" value="1"/>
</dbReference>
<accession>A0A9P8ABF1</accession>
<dbReference type="GO" id="GO:0004252">
    <property type="term" value="F:serine-type endopeptidase activity"/>
    <property type="evidence" value="ECO:0007669"/>
    <property type="project" value="TreeGrafter"/>
</dbReference>
<dbReference type="Pfam" id="PF00326">
    <property type="entry name" value="Peptidase_S9"/>
    <property type="match status" value="1"/>
</dbReference>
<organism evidence="7 8">
    <name type="scientific">Mortierella alpina</name>
    <name type="common">Oleaginous fungus</name>
    <name type="synonym">Mortierella renispora</name>
    <dbReference type="NCBI Taxonomy" id="64518"/>
    <lineage>
        <taxon>Eukaryota</taxon>
        <taxon>Fungi</taxon>
        <taxon>Fungi incertae sedis</taxon>
        <taxon>Mucoromycota</taxon>
        <taxon>Mortierellomycotina</taxon>
        <taxon>Mortierellomycetes</taxon>
        <taxon>Mortierellales</taxon>
        <taxon>Mortierellaceae</taxon>
        <taxon>Mortierella</taxon>
    </lineage>
</organism>
<evidence type="ECO:0000313" key="7">
    <source>
        <dbReference type="EMBL" id="KAG9326550.1"/>
    </source>
</evidence>
<evidence type="ECO:0000259" key="6">
    <source>
        <dbReference type="Pfam" id="PF00326"/>
    </source>
</evidence>
<comment type="caution">
    <text evidence="7">The sequence shown here is derived from an EMBL/GenBank/DDBJ whole genome shotgun (WGS) entry which is preliminary data.</text>
</comment>
<evidence type="ECO:0000256" key="1">
    <source>
        <dbReference type="ARBA" id="ARBA00010040"/>
    </source>
</evidence>
<dbReference type="Gene3D" id="2.120.10.30">
    <property type="entry name" value="TolB, C-terminal domain"/>
    <property type="match status" value="1"/>
</dbReference>
<protein>
    <recommendedName>
        <fullName evidence="5">Dipeptidyl-peptidase V</fullName>
    </recommendedName>
</protein>
<feature type="domain" description="Peptidase S9 prolyl oligopeptidase catalytic" evidence="6">
    <location>
        <begin position="481"/>
        <end position="691"/>
    </location>
</feature>
<keyword evidence="2" id="KW-0645">Protease</keyword>
<comment type="similarity">
    <text evidence="1">Belongs to the peptidase S9C family.</text>
</comment>
<evidence type="ECO:0000256" key="5">
    <source>
        <dbReference type="ARBA" id="ARBA00032829"/>
    </source>
</evidence>
<dbReference type="InterPro" id="IPR011042">
    <property type="entry name" value="6-blade_b-propeller_TolB-like"/>
</dbReference>
<dbReference type="FunFam" id="3.40.50.1820:FF:000028">
    <property type="entry name" value="S9 family peptidase"/>
    <property type="match status" value="1"/>
</dbReference>
<proteinExistence type="inferred from homology"/>
<dbReference type="EMBL" id="JAIFTL010000017">
    <property type="protein sequence ID" value="KAG9326550.1"/>
    <property type="molecule type" value="Genomic_DNA"/>
</dbReference>
<dbReference type="PANTHER" id="PTHR42776:SF13">
    <property type="entry name" value="DIPEPTIDYL-PEPTIDASE 5"/>
    <property type="match status" value="1"/>
</dbReference>
<sequence>MRLNPSLIRSSSILTMAATIVHAAAQSSLKPLTPEVMLTLARPSTAALSPNRRLAVFSASRYSVDSNKSIRNLHLVDLANNNALSDLTPQAPETSHDNAVWLDDSHVAFLSKEQLFVKTVGSDEEPYALTSFPVGIANVKFNSAANLIAFSAQVYADGTLAGAKEQDEHIKNTKKDSALAYDSLMVRHWDEFIQDKKNNIFVAKLKKDGDRFAVDGDATNLLLNTGLESPIIPFGDQGDFDISPDGKELVFVSKINTRDNAWKTTTHIYTVPTAGGVAPTLINRDTVGAAGHPVYSSTGKSIAYLQMMTPQYEADRNRIVVHSNGKSRIVAENWDRTPSSILFDSKDENIFVTAEDKGHVKIFNINLATESIESIVNEHSQSGLSLIDDQTLLYSTASLTTPNDLFTVDIKTKKIQRRTDVHAETLANIHLSAPEDVWFKGDLDRDIHGFLLKPIGFDPSKKYPLAFIVHGGPQNAFNDNWSTRWNPNVFASAGFVVVFLNPTGSTGYGQELTDAINNNWGGSPYIDLMKGLDHVLEHNAYIDDTRVAALGASYGGYMMNWINGHTNRFNCLVNHDGIFDTKNGFYATEELYFPEHEFGGLPWEDKAKANYERWNPANFVQNWETPALIIHSDKDYRLPVTEGLSAFTVLQRRNIPSRLVYFPDENHWVQKPANSLRWHAEVLGWIKKWTNEPRQNSSLDHNLAYKTSQVTFNVNN</sequence>
<evidence type="ECO:0000256" key="3">
    <source>
        <dbReference type="ARBA" id="ARBA00022729"/>
    </source>
</evidence>
<dbReference type="InterPro" id="IPR029058">
    <property type="entry name" value="AB_hydrolase_fold"/>
</dbReference>
<dbReference type="GO" id="GO:0006508">
    <property type="term" value="P:proteolysis"/>
    <property type="evidence" value="ECO:0007669"/>
    <property type="project" value="UniProtKB-KW"/>
</dbReference>
<keyword evidence="3" id="KW-0732">Signal</keyword>
<dbReference type="PANTHER" id="PTHR42776">
    <property type="entry name" value="SERINE PEPTIDASE S9 FAMILY MEMBER"/>
    <property type="match status" value="1"/>
</dbReference>
<dbReference type="SUPFAM" id="SSF82171">
    <property type="entry name" value="DPP6 N-terminal domain-like"/>
    <property type="match status" value="1"/>
</dbReference>
<evidence type="ECO:0000256" key="2">
    <source>
        <dbReference type="ARBA" id="ARBA00022670"/>
    </source>
</evidence>
<evidence type="ECO:0000313" key="8">
    <source>
        <dbReference type="Proteomes" id="UP000717515"/>
    </source>
</evidence>
<reference evidence="7" key="1">
    <citation type="submission" date="2021-07" db="EMBL/GenBank/DDBJ databases">
        <title>Draft genome of Mortierella alpina, strain LL118, isolated from an aspen leaf litter sample.</title>
        <authorList>
            <person name="Yang S."/>
            <person name="Vinatzer B.A."/>
        </authorList>
    </citation>
    <scope>NUCLEOTIDE SEQUENCE</scope>
    <source>
        <strain evidence="7">LL118</strain>
    </source>
</reference>
<dbReference type="SUPFAM" id="SSF53474">
    <property type="entry name" value="alpha/beta-Hydrolases"/>
    <property type="match status" value="1"/>
</dbReference>